<keyword evidence="2" id="KW-0812">Transmembrane</keyword>
<feature type="transmembrane region" description="Helical" evidence="2">
    <location>
        <begin position="6"/>
        <end position="26"/>
    </location>
</feature>
<dbReference type="RefSeq" id="XP_009257116.1">
    <property type="nucleotide sequence ID" value="XM_009258841.1"/>
</dbReference>
<proteinExistence type="predicted"/>
<feature type="region of interest" description="Disordered" evidence="1">
    <location>
        <begin position="63"/>
        <end position="96"/>
    </location>
</feature>
<evidence type="ECO:0000313" key="4">
    <source>
        <dbReference type="Proteomes" id="UP000007978"/>
    </source>
</evidence>
<keyword evidence="4" id="KW-1185">Reference proteome</keyword>
<gene>
    <name evidence="3" type="ORF">FPSE_05723</name>
</gene>
<comment type="caution">
    <text evidence="3">The sequence shown here is derived from an EMBL/GenBank/DDBJ whole genome shotgun (WGS) entry which is preliminary data.</text>
</comment>
<feature type="compositionally biased region" description="Basic residues" evidence="1">
    <location>
        <begin position="77"/>
        <end position="96"/>
    </location>
</feature>
<dbReference type="OrthoDB" id="10484822at2759"/>
<evidence type="ECO:0000256" key="2">
    <source>
        <dbReference type="SAM" id="Phobius"/>
    </source>
</evidence>
<dbReference type="Proteomes" id="UP000007978">
    <property type="component" value="Chromosome 1"/>
</dbReference>
<reference evidence="3 4" key="1">
    <citation type="journal article" date="2012" name="PLoS Pathog.">
        <title>Comparative pathogenomics reveals horizontally acquired novel virulence genes in fungi infecting cereal hosts.</title>
        <authorList>
            <person name="Gardiner D.M."/>
            <person name="McDonald M.C."/>
            <person name="Covarelli L."/>
            <person name="Solomon P.S."/>
            <person name="Rusu A.G."/>
            <person name="Marshall M."/>
            <person name="Kazan K."/>
            <person name="Chakraborty S."/>
            <person name="McDonald B.A."/>
            <person name="Manners J.M."/>
        </authorList>
    </citation>
    <scope>NUCLEOTIDE SEQUENCE [LARGE SCALE GENOMIC DNA]</scope>
    <source>
        <strain evidence="3 4">CS3096</strain>
    </source>
</reference>
<protein>
    <submittedName>
        <fullName evidence="3">Uncharacterized protein</fullName>
    </submittedName>
</protein>
<dbReference type="AlphaFoldDB" id="K3VIE4"/>
<dbReference type="HOGENOM" id="CLU_2359843_0_0_1"/>
<dbReference type="EMBL" id="AFNW01000120">
    <property type="protein sequence ID" value="EKJ74069.1"/>
    <property type="molecule type" value="Genomic_DNA"/>
</dbReference>
<accession>K3VIE4</accession>
<keyword evidence="2" id="KW-1133">Transmembrane helix</keyword>
<evidence type="ECO:0000256" key="1">
    <source>
        <dbReference type="SAM" id="MobiDB-lite"/>
    </source>
</evidence>
<organism evidence="3 4">
    <name type="scientific">Fusarium pseudograminearum (strain CS3096)</name>
    <name type="common">Wheat and barley crown-rot fungus</name>
    <dbReference type="NCBI Taxonomy" id="1028729"/>
    <lineage>
        <taxon>Eukaryota</taxon>
        <taxon>Fungi</taxon>
        <taxon>Dikarya</taxon>
        <taxon>Ascomycota</taxon>
        <taxon>Pezizomycotina</taxon>
        <taxon>Sordariomycetes</taxon>
        <taxon>Hypocreomycetidae</taxon>
        <taxon>Hypocreales</taxon>
        <taxon>Nectriaceae</taxon>
        <taxon>Fusarium</taxon>
    </lineage>
</organism>
<evidence type="ECO:0000313" key="3">
    <source>
        <dbReference type="EMBL" id="EKJ74069.1"/>
    </source>
</evidence>
<keyword evidence="2" id="KW-0472">Membrane</keyword>
<name>K3VIE4_FUSPC</name>
<sequence length="96" mass="10965">MSILIWLRDFLVSILWAIAASIGRIFGCEKALTRRFYAAGSLFGLSPWTTVNTKHATTTERILEWRENIPPGPPPRPPKRSKRKSTSRRKKAMKQA</sequence>
<dbReference type="GeneID" id="20364341"/>
<dbReference type="KEGG" id="fpu:FPSE_05723"/>